<evidence type="ECO:0000256" key="2">
    <source>
        <dbReference type="SAM" id="Coils"/>
    </source>
</evidence>
<dbReference type="OrthoDB" id="5594417at2759"/>
<reference evidence="4 5" key="1">
    <citation type="journal article" date="2016" name="Genome Biol. Evol.">
        <title>Gene Family Evolution Reflects Adaptation to Soil Environmental Stressors in the Genome of the Collembolan Orchesella cincta.</title>
        <authorList>
            <person name="Faddeeva-Vakhrusheva A."/>
            <person name="Derks M.F."/>
            <person name="Anvar S.Y."/>
            <person name="Agamennone V."/>
            <person name="Suring W."/>
            <person name="Smit S."/>
            <person name="van Straalen N.M."/>
            <person name="Roelofs D."/>
        </authorList>
    </citation>
    <scope>NUCLEOTIDE SEQUENCE [LARGE SCALE GENOMIC DNA]</scope>
    <source>
        <tissue evidence="4">Mixed pool</tissue>
    </source>
</reference>
<dbReference type="InterPro" id="IPR005024">
    <property type="entry name" value="Snf7_fam"/>
</dbReference>
<dbReference type="EMBL" id="LJIJ01000089">
    <property type="protein sequence ID" value="ODN03028.1"/>
    <property type="molecule type" value="Genomic_DNA"/>
</dbReference>
<comment type="caution">
    <text evidence="4">The sequence shown here is derived from an EMBL/GenBank/DDBJ whole genome shotgun (WGS) entry which is preliminary data.</text>
</comment>
<evidence type="ECO:0000256" key="1">
    <source>
        <dbReference type="ARBA" id="ARBA00006190"/>
    </source>
</evidence>
<accession>A0A1D2NCP4</accession>
<evidence type="ECO:0000313" key="4">
    <source>
        <dbReference type="EMBL" id="ODN03028.1"/>
    </source>
</evidence>
<dbReference type="STRING" id="48709.A0A1D2NCP4"/>
<evidence type="ECO:0000256" key="3">
    <source>
        <dbReference type="SAM" id="MobiDB-lite"/>
    </source>
</evidence>
<dbReference type="Proteomes" id="UP000094527">
    <property type="component" value="Unassembled WGS sequence"/>
</dbReference>
<feature type="coiled-coil region" evidence="2">
    <location>
        <begin position="23"/>
        <end position="54"/>
    </location>
</feature>
<organism evidence="4 5">
    <name type="scientific">Orchesella cincta</name>
    <name type="common">Springtail</name>
    <name type="synonym">Podura cincta</name>
    <dbReference type="NCBI Taxonomy" id="48709"/>
    <lineage>
        <taxon>Eukaryota</taxon>
        <taxon>Metazoa</taxon>
        <taxon>Ecdysozoa</taxon>
        <taxon>Arthropoda</taxon>
        <taxon>Hexapoda</taxon>
        <taxon>Collembola</taxon>
        <taxon>Entomobryomorpha</taxon>
        <taxon>Entomobryoidea</taxon>
        <taxon>Orchesellidae</taxon>
        <taxon>Orchesellinae</taxon>
        <taxon>Orchesella</taxon>
    </lineage>
</organism>
<dbReference type="OMA" id="MEMSEEM"/>
<keyword evidence="2" id="KW-0175">Coiled coil</keyword>
<feature type="region of interest" description="Disordered" evidence="3">
    <location>
        <begin position="180"/>
        <end position="207"/>
    </location>
</feature>
<protein>
    <submittedName>
        <fullName evidence="4">Charged multivesicular body protein 2b</fullName>
    </submittedName>
</protein>
<comment type="similarity">
    <text evidence="1">Belongs to the SNF7 family.</text>
</comment>
<name>A0A1D2NCP4_ORCCI</name>
<proteinExistence type="inferred from homology"/>
<dbReference type="Gene3D" id="6.10.140.1230">
    <property type="match status" value="1"/>
</dbReference>
<sequence>MSGFLGFGKKTDKELMRENERALRKVGRDLDREKLKLEQEEKKLVLEIKKAAKDGNKEVCAILAKQLVQMRKAKTRAYVAQGKVQTVGTTAKVMQANSKMAEVMGETTKAMGQMNKVLNPAKMSKTMQDFAKEATKMEMTDEMINDTLDDLLTESGDEEEEDKIVTQILDEIGIEISGKVAEAPSAGTSRLGEASKGRTRVADLPTDDDLEAQLARLRTT</sequence>
<evidence type="ECO:0000313" key="5">
    <source>
        <dbReference type="Proteomes" id="UP000094527"/>
    </source>
</evidence>
<dbReference type="GO" id="GO:0007034">
    <property type="term" value="P:vacuolar transport"/>
    <property type="evidence" value="ECO:0007669"/>
    <property type="project" value="InterPro"/>
</dbReference>
<gene>
    <name evidence="4" type="ORF">Ocin01_03657</name>
</gene>
<dbReference type="PANTHER" id="PTHR10476">
    <property type="entry name" value="CHARGED MULTIVESICULAR BODY PROTEIN"/>
    <property type="match status" value="1"/>
</dbReference>
<dbReference type="AlphaFoldDB" id="A0A1D2NCP4"/>
<dbReference type="Pfam" id="PF03357">
    <property type="entry name" value="Snf7"/>
    <property type="match status" value="1"/>
</dbReference>
<keyword evidence="5" id="KW-1185">Reference proteome</keyword>